<dbReference type="PANTHER" id="PTHR36180">
    <property type="entry name" value="DNA-BINDING PROTEIN-RELATED-RELATED"/>
    <property type="match status" value="1"/>
</dbReference>
<dbReference type="PROSITE" id="PS51750">
    <property type="entry name" value="BRO_N"/>
    <property type="match status" value="1"/>
</dbReference>
<dbReference type="EMBL" id="JBEOME010000009">
    <property type="protein sequence ID" value="MER3122606.1"/>
    <property type="molecule type" value="Genomic_DNA"/>
</dbReference>
<dbReference type="InterPro" id="IPR003497">
    <property type="entry name" value="BRO_N_domain"/>
</dbReference>
<organism evidence="3 4">
    <name type="scientific">Bacillus altitudinis</name>
    <dbReference type="NCBI Taxonomy" id="293387"/>
    <lineage>
        <taxon>Bacteria</taxon>
        <taxon>Bacillati</taxon>
        <taxon>Bacillota</taxon>
        <taxon>Bacilli</taxon>
        <taxon>Bacillales</taxon>
        <taxon>Bacillaceae</taxon>
        <taxon>Bacillus</taxon>
    </lineage>
</organism>
<evidence type="ECO:0000313" key="4">
    <source>
        <dbReference type="Proteomes" id="UP001467674"/>
    </source>
</evidence>
<name>A0ABV1S940_BACAB</name>
<evidence type="ECO:0000259" key="2">
    <source>
        <dbReference type="PROSITE" id="PS51750"/>
    </source>
</evidence>
<accession>A0ABV1S940</accession>
<keyword evidence="4" id="KW-1185">Reference proteome</keyword>
<protein>
    <submittedName>
        <fullName evidence="3">BRO family protein</fullName>
    </submittedName>
</protein>
<dbReference type="Proteomes" id="UP001467674">
    <property type="component" value="Unassembled WGS sequence"/>
</dbReference>
<dbReference type="RefSeq" id="WP_345912094.1">
    <property type="nucleotide sequence ID" value="NZ_CP139561.1"/>
</dbReference>
<feature type="coiled-coil region" evidence="1">
    <location>
        <begin position="113"/>
        <end position="153"/>
    </location>
</feature>
<proteinExistence type="predicted"/>
<dbReference type="InterPro" id="IPR018878">
    <property type="entry name" value="ORF6C_dom"/>
</dbReference>
<gene>
    <name evidence="3" type="ORF">ABQG71_15555</name>
</gene>
<keyword evidence="1" id="KW-0175">Coiled coil</keyword>
<evidence type="ECO:0000313" key="3">
    <source>
        <dbReference type="EMBL" id="MER3122606.1"/>
    </source>
</evidence>
<evidence type="ECO:0000256" key="1">
    <source>
        <dbReference type="SAM" id="Coils"/>
    </source>
</evidence>
<dbReference type="SMART" id="SM01040">
    <property type="entry name" value="Bro-N"/>
    <property type="match status" value="1"/>
</dbReference>
<dbReference type="PANTHER" id="PTHR36180:SF2">
    <property type="entry name" value="BRO FAMILY PROTEIN"/>
    <property type="match status" value="1"/>
</dbReference>
<sequence>MNELQQIFNYQDQEIRTILKDGQPWFVAKDLCEVLEIKNNRDALSRLDEDEKGVVLTDTLGGSQELAAVNEPGLYALILSSRKPEAKQFKRWITHDVIPTIRQTGQYGGPKALTEREQRIESLKLLLETSQRQDEMSKKISNHEKKILELNTKVDEQITLDHGEQRRIQKAVASRVYSFTEDGSERKRLFSELHREIKDRFAVSSYKDLKRKDMQVAVNYIVNWVPRRVS</sequence>
<reference evidence="3 4" key="1">
    <citation type="submission" date="2024-06" db="EMBL/GenBank/DDBJ databases">
        <title>Construction of an artificial bacterial consortium using nitrogen cycle bacteria from Cuatro Cienegas Basin and a mangrove forest.</title>
        <authorList>
            <person name="Aguilera-Najera D."/>
            <person name="Marquez-Cianci L."/>
            <person name="Martinez-Perez E."/>
            <person name="Rosas-Barrera M."/>
            <person name="Rodriguez-Cruz U.E."/>
            <person name="Tapia-Lopez R."/>
            <person name="Eguiarte L.E."/>
            <person name="Souza-Saldivar V."/>
        </authorList>
    </citation>
    <scope>NUCLEOTIDE SEQUENCE [LARGE SCALE GENOMIC DNA]</scope>
    <source>
        <strain evidence="3 4">S14-15</strain>
    </source>
</reference>
<comment type="caution">
    <text evidence="3">The sequence shown here is derived from an EMBL/GenBank/DDBJ whole genome shotgun (WGS) entry which is preliminary data.</text>
</comment>
<feature type="domain" description="Bro-N" evidence="2">
    <location>
        <begin position="1"/>
        <end position="105"/>
    </location>
</feature>
<dbReference type="Pfam" id="PF02498">
    <property type="entry name" value="Bro-N"/>
    <property type="match status" value="1"/>
</dbReference>
<dbReference type="Pfam" id="PF10552">
    <property type="entry name" value="ORF6C"/>
    <property type="match status" value="1"/>
</dbReference>